<dbReference type="InterPro" id="IPR052992">
    <property type="entry name" value="SDR_member_12"/>
</dbReference>
<reference evidence="6" key="1">
    <citation type="submission" date="2018-02" db="EMBL/GenBank/DDBJ databases">
        <authorList>
            <person name="Cohen D.B."/>
            <person name="Kent A.D."/>
        </authorList>
    </citation>
    <scope>NUCLEOTIDE SEQUENCE</scope>
</reference>
<evidence type="ECO:0000256" key="3">
    <source>
        <dbReference type="SAM" id="Phobius"/>
    </source>
</evidence>
<proteinExistence type="predicted"/>
<evidence type="ECO:0000256" key="2">
    <source>
        <dbReference type="SAM" id="MobiDB-lite"/>
    </source>
</evidence>
<dbReference type="InterPro" id="IPR054722">
    <property type="entry name" value="PolX-like_BBD"/>
</dbReference>
<dbReference type="PANTHER" id="PTHR44656:SF7">
    <property type="entry name" value="DEHYDROGENASE_REDUCTASE SDR FAMILY MEMBER 12"/>
    <property type="match status" value="1"/>
</dbReference>
<keyword evidence="3" id="KW-0812">Transmembrane</keyword>
<dbReference type="Pfam" id="PF22936">
    <property type="entry name" value="Pol_BBD"/>
    <property type="match status" value="1"/>
</dbReference>
<feature type="transmembrane region" description="Helical" evidence="3">
    <location>
        <begin position="304"/>
        <end position="330"/>
    </location>
</feature>
<evidence type="ECO:0000256" key="1">
    <source>
        <dbReference type="ARBA" id="ARBA00022750"/>
    </source>
</evidence>
<keyword evidence="1" id="KW-0378">Hydrolase</keyword>
<protein>
    <submittedName>
        <fullName evidence="6">Uncharacterized protein</fullName>
    </submittedName>
</protein>
<evidence type="ECO:0000259" key="5">
    <source>
        <dbReference type="Pfam" id="PF22936"/>
    </source>
</evidence>
<dbReference type="InterPro" id="IPR036291">
    <property type="entry name" value="NAD(P)-bd_dom_sf"/>
</dbReference>
<keyword evidence="3" id="KW-1133">Transmembrane helix</keyword>
<dbReference type="InterPro" id="IPR013103">
    <property type="entry name" value="RVT_2"/>
</dbReference>
<feature type="transmembrane region" description="Helical" evidence="3">
    <location>
        <begin position="359"/>
        <end position="379"/>
    </location>
</feature>
<dbReference type="CDD" id="cd09272">
    <property type="entry name" value="RNase_HI_RT_Ty1"/>
    <property type="match status" value="1"/>
</dbReference>
<sequence>MICRNKERGEAALSKIQSTTGNQNVHLEVCDLSSVSEIKSFTSRFSSKDVPIHVLVNNAGLLEHKRVTTSEGFELNFSVNVLGTYAITEMMLPLLEKTAPDARVITVSSGGMYTAPLTTDLQFSDSNFNGVDQYARNKRVQISALTRLAGTYLDHQALPVVILDLIGSPGFAGDHPGLLLAHQALPVTISAPRAPPRLAVTLSAFLAPHVLLQWLSILDVLLSAIPRLVLDLVLVLSRCCQHPSLSALLATTGDRSVEEYFSLLQGMWDELNVYQPLSTNLQKQQKYREEFRVAKFLSGLKGSVAIIVLAEVPIMVVVAEVVAVAVVAALRKCTYCGRTNHTLDFCWKLYGKPAWANHATVELGLIMLLLMGITPPLFLKSNTCFHSSSSPSWVIDSGAFDYMTGNSSLLSNISNPYSPFSVTVSNGTKTPIQGIGTVSTLDLTFSNDLKTKRMIGGGIEKDGLYYFRPFHTSIPSALRSSVSPYQWHCRLGHPSMPSRVLKRKSPFEILFADKSPFSVLLKGGQLQESILSSPVIPTPIPLALQALPISQVYVRCRHEGVPLVPPPVESSPLLPPSASTSADPPLPHSTSDLDLPIALCKSKCTCTDHPISNFVSFDHLSPFKAFSLSVSSIVVPKSYREALSHPAWRKVMEEEMHALDLNHTWDLVHKPVGTSIVGCRWVFTVKQNPDGIVDRLKARLVAKGFTQTYGLDYTETFSLVAKLNSIRIIISLAANLDWPLHQLDVKNAFLHGDLNETVYMAQPPGFESKGECVGHLKKSIYGLKQSPHAWFDKFSNVVVSHDDIIITRSDKEGIQILINHLSSSFLTKYLRYLGSKPVATPMESHLKLMPNEGDFVDDPDTYRRLMVIRILKYLKNAPGRGLFYRSSGHLCIEGYIDADWVGSPSDRKSTTGYCTFIGGNLVTWRSKKQLVVACSSAEAEYRAMAYTTCELTWLRMVLQEFGLLTQGLTPLYYDNQAAIHIASNPVFHERTKHIEVDCHFVHSKVESKDIITPFVPFESQLADIFTKALPKNAIDSICNKLGVIDIYSPA</sequence>
<gene>
    <name evidence="6" type="ORF">FSB_LOCUS53278</name>
</gene>
<evidence type="ECO:0000313" key="6">
    <source>
        <dbReference type="EMBL" id="SPD25396.1"/>
    </source>
</evidence>
<name>A0A2N9II41_FAGSY</name>
<dbReference type="AlphaFoldDB" id="A0A2N9II41"/>
<keyword evidence="1" id="KW-0645">Protease</keyword>
<dbReference type="PANTHER" id="PTHR44656">
    <property type="entry name" value="DEHYDROGENASE/REDUCTASE SDR FAMILY MEMBER 12"/>
    <property type="match status" value="1"/>
</dbReference>
<dbReference type="SUPFAM" id="SSF51735">
    <property type="entry name" value="NAD(P)-binding Rossmann-fold domains"/>
    <property type="match status" value="1"/>
</dbReference>
<accession>A0A2N9II41</accession>
<dbReference type="InterPro" id="IPR043502">
    <property type="entry name" value="DNA/RNA_pol_sf"/>
</dbReference>
<organism evidence="6">
    <name type="scientific">Fagus sylvatica</name>
    <name type="common">Beechnut</name>
    <dbReference type="NCBI Taxonomy" id="28930"/>
    <lineage>
        <taxon>Eukaryota</taxon>
        <taxon>Viridiplantae</taxon>
        <taxon>Streptophyta</taxon>
        <taxon>Embryophyta</taxon>
        <taxon>Tracheophyta</taxon>
        <taxon>Spermatophyta</taxon>
        <taxon>Magnoliopsida</taxon>
        <taxon>eudicotyledons</taxon>
        <taxon>Gunneridae</taxon>
        <taxon>Pentapetalae</taxon>
        <taxon>rosids</taxon>
        <taxon>fabids</taxon>
        <taxon>Fagales</taxon>
        <taxon>Fagaceae</taxon>
        <taxon>Fagus</taxon>
    </lineage>
</organism>
<keyword evidence="1" id="KW-0064">Aspartyl protease</keyword>
<keyword evidence="3" id="KW-0472">Membrane</keyword>
<dbReference type="SUPFAM" id="SSF56672">
    <property type="entry name" value="DNA/RNA polymerases"/>
    <property type="match status" value="1"/>
</dbReference>
<evidence type="ECO:0000259" key="4">
    <source>
        <dbReference type="Pfam" id="PF07727"/>
    </source>
</evidence>
<feature type="domain" description="Retrovirus-related Pol polyprotein from transposon TNT 1-94-like beta-barrel" evidence="5">
    <location>
        <begin position="393"/>
        <end position="439"/>
    </location>
</feature>
<feature type="domain" description="Reverse transcriptase Ty1/copia-type" evidence="4">
    <location>
        <begin position="662"/>
        <end position="801"/>
    </location>
</feature>
<dbReference type="GO" id="GO:0004190">
    <property type="term" value="F:aspartic-type endopeptidase activity"/>
    <property type="evidence" value="ECO:0007669"/>
    <property type="project" value="UniProtKB-KW"/>
</dbReference>
<dbReference type="InterPro" id="IPR002347">
    <property type="entry name" value="SDR_fam"/>
</dbReference>
<dbReference type="EMBL" id="OIVN01006115">
    <property type="protein sequence ID" value="SPD25396.1"/>
    <property type="molecule type" value="Genomic_DNA"/>
</dbReference>
<dbReference type="Gene3D" id="3.40.50.720">
    <property type="entry name" value="NAD(P)-binding Rossmann-like Domain"/>
    <property type="match status" value="1"/>
</dbReference>
<dbReference type="Pfam" id="PF00106">
    <property type="entry name" value="adh_short"/>
    <property type="match status" value="1"/>
</dbReference>
<feature type="region of interest" description="Disordered" evidence="2">
    <location>
        <begin position="567"/>
        <end position="588"/>
    </location>
</feature>
<dbReference type="Pfam" id="PF07727">
    <property type="entry name" value="RVT_2"/>
    <property type="match status" value="1"/>
</dbReference>